<dbReference type="Proteomes" id="UP001066276">
    <property type="component" value="Chromosome 2_2"/>
</dbReference>
<dbReference type="AlphaFoldDB" id="A0AAV7UXS1"/>
<evidence type="ECO:0000256" key="1">
    <source>
        <dbReference type="SAM" id="MobiDB-lite"/>
    </source>
</evidence>
<feature type="region of interest" description="Disordered" evidence="1">
    <location>
        <begin position="1"/>
        <end position="26"/>
    </location>
</feature>
<comment type="caution">
    <text evidence="2">The sequence shown here is derived from an EMBL/GenBank/DDBJ whole genome shotgun (WGS) entry which is preliminary data.</text>
</comment>
<reference evidence="2" key="1">
    <citation type="journal article" date="2022" name="bioRxiv">
        <title>Sequencing and chromosome-scale assembly of the giantPleurodeles waltlgenome.</title>
        <authorList>
            <person name="Brown T."/>
            <person name="Elewa A."/>
            <person name="Iarovenko S."/>
            <person name="Subramanian E."/>
            <person name="Araus A.J."/>
            <person name="Petzold A."/>
            <person name="Susuki M."/>
            <person name="Suzuki K.-i.T."/>
            <person name="Hayashi T."/>
            <person name="Toyoda A."/>
            <person name="Oliveira C."/>
            <person name="Osipova E."/>
            <person name="Leigh N.D."/>
            <person name="Simon A."/>
            <person name="Yun M.H."/>
        </authorList>
    </citation>
    <scope>NUCLEOTIDE SEQUENCE</scope>
    <source>
        <strain evidence="2">20211129_DDA</strain>
        <tissue evidence="2">Liver</tissue>
    </source>
</reference>
<evidence type="ECO:0000313" key="3">
    <source>
        <dbReference type="Proteomes" id="UP001066276"/>
    </source>
</evidence>
<evidence type="ECO:0000313" key="2">
    <source>
        <dbReference type="EMBL" id="KAJ1193154.1"/>
    </source>
</evidence>
<organism evidence="2 3">
    <name type="scientific">Pleurodeles waltl</name>
    <name type="common">Iberian ribbed newt</name>
    <dbReference type="NCBI Taxonomy" id="8319"/>
    <lineage>
        <taxon>Eukaryota</taxon>
        <taxon>Metazoa</taxon>
        <taxon>Chordata</taxon>
        <taxon>Craniata</taxon>
        <taxon>Vertebrata</taxon>
        <taxon>Euteleostomi</taxon>
        <taxon>Amphibia</taxon>
        <taxon>Batrachia</taxon>
        <taxon>Caudata</taxon>
        <taxon>Salamandroidea</taxon>
        <taxon>Salamandridae</taxon>
        <taxon>Pleurodelinae</taxon>
        <taxon>Pleurodeles</taxon>
    </lineage>
</organism>
<sequence>MAPPPRPRSSPARGVSPSGGHSLQQPDHARTLYAFLKYIWCHSPLTASPAASWNRRRRRAKEPRGLSAQNSFRGRTRRLTASGLGRSSKECPRVHKRTGASAAAGGAESASTLGDHTCQRPATCDTQRIP</sequence>
<feature type="compositionally biased region" description="Low complexity" evidence="1">
    <location>
        <begin position="9"/>
        <end position="20"/>
    </location>
</feature>
<gene>
    <name evidence="2" type="ORF">NDU88_002459</name>
</gene>
<feature type="compositionally biased region" description="Low complexity" evidence="1">
    <location>
        <begin position="99"/>
        <end position="111"/>
    </location>
</feature>
<feature type="region of interest" description="Disordered" evidence="1">
    <location>
        <begin position="49"/>
        <end position="130"/>
    </location>
</feature>
<dbReference type="EMBL" id="JANPWB010000004">
    <property type="protein sequence ID" value="KAJ1193154.1"/>
    <property type="molecule type" value="Genomic_DNA"/>
</dbReference>
<name>A0AAV7UXS1_PLEWA</name>
<keyword evidence="3" id="KW-1185">Reference proteome</keyword>
<accession>A0AAV7UXS1</accession>
<protein>
    <submittedName>
        <fullName evidence="2">Uncharacterized protein</fullName>
    </submittedName>
</protein>
<proteinExistence type="predicted"/>